<evidence type="ECO:0000256" key="1">
    <source>
        <dbReference type="SAM" id="MobiDB-lite"/>
    </source>
</evidence>
<reference evidence="2" key="2">
    <citation type="submission" date="2020-07" db="EMBL/GenBank/DDBJ databases">
        <authorList>
            <person name="Vera ALvarez R."/>
            <person name="Arias-Moreno D.M."/>
            <person name="Jimenez-Jacinto V."/>
            <person name="Jimenez-Bremont J.F."/>
            <person name="Swaminathan K."/>
            <person name="Moose S.P."/>
            <person name="Guerrero-Gonzalez M.L."/>
            <person name="Marino-Ramirez L."/>
            <person name="Landsman D."/>
            <person name="Rodriguez-Kessler M."/>
            <person name="Delgado-Sanchez P."/>
        </authorList>
    </citation>
    <scope>NUCLEOTIDE SEQUENCE</scope>
    <source>
        <tissue evidence="2">Cladode</tissue>
    </source>
</reference>
<accession>A0A7C9ELV0</accession>
<dbReference type="AlphaFoldDB" id="A0A7C9ELV0"/>
<organism evidence="2">
    <name type="scientific">Opuntia streptacantha</name>
    <name type="common">Prickly pear cactus</name>
    <name type="synonym">Opuntia cardona</name>
    <dbReference type="NCBI Taxonomy" id="393608"/>
    <lineage>
        <taxon>Eukaryota</taxon>
        <taxon>Viridiplantae</taxon>
        <taxon>Streptophyta</taxon>
        <taxon>Embryophyta</taxon>
        <taxon>Tracheophyta</taxon>
        <taxon>Spermatophyta</taxon>
        <taxon>Magnoliopsida</taxon>
        <taxon>eudicotyledons</taxon>
        <taxon>Gunneridae</taxon>
        <taxon>Pentapetalae</taxon>
        <taxon>Caryophyllales</taxon>
        <taxon>Cactineae</taxon>
        <taxon>Cactaceae</taxon>
        <taxon>Opuntioideae</taxon>
        <taxon>Opuntia</taxon>
    </lineage>
</organism>
<evidence type="ECO:0000313" key="2">
    <source>
        <dbReference type="EMBL" id="MBA4665388.1"/>
    </source>
</evidence>
<proteinExistence type="predicted"/>
<name>A0A7C9ELV0_OPUST</name>
<dbReference type="EMBL" id="GISG01227154">
    <property type="protein sequence ID" value="MBA4665388.1"/>
    <property type="molecule type" value="Transcribed_RNA"/>
</dbReference>
<sequence>MPQQHVRNLCPYPCHSNMHLLSTKLHAHYPAPKPATITNALVGAFQRLCKILMPPYTYYVPRIYQGSTQHCFVLLHNPVLPSLNTGVMLCRHHPSSRLLEPTWTRNSMAHAQRPTCTMQWPSEDSSSSPPQCGTSLLVDRKPLVDQHLKPV</sequence>
<feature type="compositionally biased region" description="Polar residues" evidence="1">
    <location>
        <begin position="114"/>
        <end position="134"/>
    </location>
</feature>
<protein>
    <submittedName>
        <fullName evidence="2">Uncharacterized protein</fullName>
    </submittedName>
</protein>
<feature type="region of interest" description="Disordered" evidence="1">
    <location>
        <begin position="114"/>
        <end position="135"/>
    </location>
</feature>
<reference evidence="2" key="1">
    <citation type="journal article" date="2013" name="J. Plant Res.">
        <title>Effect of fungi and light on seed germination of three Opuntia species from semiarid lands of central Mexico.</title>
        <authorList>
            <person name="Delgado-Sanchez P."/>
            <person name="Jimenez-Bremont J.F."/>
            <person name="Guerrero-Gonzalez Mde L."/>
            <person name="Flores J."/>
        </authorList>
    </citation>
    <scope>NUCLEOTIDE SEQUENCE</scope>
    <source>
        <tissue evidence="2">Cladode</tissue>
    </source>
</reference>